<dbReference type="EMBL" id="LAZR01022218">
    <property type="protein sequence ID" value="KKL82638.1"/>
    <property type="molecule type" value="Genomic_DNA"/>
</dbReference>
<organism evidence="1">
    <name type="scientific">marine sediment metagenome</name>
    <dbReference type="NCBI Taxonomy" id="412755"/>
    <lineage>
        <taxon>unclassified sequences</taxon>
        <taxon>metagenomes</taxon>
        <taxon>ecological metagenomes</taxon>
    </lineage>
</organism>
<name>A0A0F9F8L8_9ZZZZ</name>
<accession>A0A0F9F8L8</accession>
<reference evidence="1" key="1">
    <citation type="journal article" date="2015" name="Nature">
        <title>Complex archaea that bridge the gap between prokaryotes and eukaryotes.</title>
        <authorList>
            <person name="Spang A."/>
            <person name="Saw J.H."/>
            <person name="Jorgensen S.L."/>
            <person name="Zaremba-Niedzwiedzka K."/>
            <person name="Martijn J."/>
            <person name="Lind A.E."/>
            <person name="van Eijk R."/>
            <person name="Schleper C."/>
            <person name="Guy L."/>
            <person name="Ettema T.J."/>
        </authorList>
    </citation>
    <scope>NUCLEOTIDE SEQUENCE</scope>
</reference>
<sequence>VEYQYSYLGSLQTDVNLDIRRPRKRGEALGFRVQWFKVFSQTAAAVTISQRVCLARWLPLGTRAVTGLLTISGSNVNGFIKVQTDPTVATWGVTGARTAGGGISSTSYIALTRFHNTTLLYELNVTPGANMTGDGYITGYNEGRY</sequence>
<comment type="caution">
    <text evidence="1">The sequence shown here is derived from an EMBL/GenBank/DDBJ whole genome shotgun (WGS) entry which is preliminary data.</text>
</comment>
<evidence type="ECO:0000313" key="1">
    <source>
        <dbReference type="EMBL" id="KKL82638.1"/>
    </source>
</evidence>
<feature type="non-terminal residue" evidence="1">
    <location>
        <position position="1"/>
    </location>
</feature>
<proteinExistence type="predicted"/>
<protein>
    <submittedName>
        <fullName evidence="1">Uncharacterized protein</fullName>
    </submittedName>
</protein>
<gene>
    <name evidence="1" type="ORF">LCGC14_1982810</name>
</gene>
<dbReference type="AlphaFoldDB" id="A0A0F9F8L8"/>